<accession>A0A1L3MX13</accession>
<feature type="transmembrane region" description="Helical" evidence="6">
    <location>
        <begin position="146"/>
        <end position="167"/>
    </location>
</feature>
<evidence type="ECO:0000256" key="5">
    <source>
        <dbReference type="ARBA" id="ARBA00023136"/>
    </source>
</evidence>
<dbReference type="STRING" id="1547283.A9C19_20505"/>
<keyword evidence="2" id="KW-1003">Cell membrane</keyword>
<protein>
    <submittedName>
        <fullName evidence="7">Amino acid transporter</fullName>
    </submittedName>
</protein>
<feature type="transmembrane region" description="Helical" evidence="6">
    <location>
        <begin position="71"/>
        <end position="91"/>
    </location>
</feature>
<evidence type="ECO:0000256" key="1">
    <source>
        <dbReference type="ARBA" id="ARBA00004651"/>
    </source>
</evidence>
<evidence type="ECO:0000313" key="8">
    <source>
        <dbReference type="Proteomes" id="UP000181936"/>
    </source>
</evidence>
<dbReference type="Pfam" id="PF01810">
    <property type="entry name" value="LysE"/>
    <property type="match status" value="1"/>
</dbReference>
<sequence>MNAFFSYMLLGISLSAPIGPINAAQLNKGIHNGFFHAWLVGLGAMFADVLFMLLIYFGVAQFLTTPFMKSFLWLFGFFILMYTGFESIKSAKNTLQPGITMNESRGKSFRTGFFMALSNPLNILFWLGIYGSVLAKTSDTYSDLQLIIYSGGIFIGILIWDVVMAGIASTFKKFMSTRALQFISVCAGLCLIGFGLYFGYEAYKFIFLK</sequence>
<dbReference type="Proteomes" id="UP000181936">
    <property type="component" value="Chromosome"/>
</dbReference>
<evidence type="ECO:0000313" key="7">
    <source>
        <dbReference type="EMBL" id="APH06862.1"/>
    </source>
</evidence>
<dbReference type="KEGG" id="bwh:A9C19_20505"/>
<organism evidence="7 8">
    <name type="scientific">Bacillus weihaiensis</name>
    <dbReference type="NCBI Taxonomy" id="1547283"/>
    <lineage>
        <taxon>Bacteria</taxon>
        <taxon>Bacillati</taxon>
        <taxon>Bacillota</taxon>
        <taxon>Bacilli</taxon>
        <taxon>Bacillales</taxon>
        <taxon>Bacillaceae</taxon>
        <taxon>Bacillus</taxon>
    </lineage>
</organism>
<dbReference type="OrthoDB" id="7874789at2"/>
<feature type="transmembrane region" description="Helical" evidence="6">
    <location>
        <begin position="33"/>
        <end position="59"/>
    </location>
</feature>
<dbReference type="EMBL" id="CP016020">
    <property type="protein sequence ID" value="APH06862.1"/>
    <property type="molecule type" value="Genomic_DNA"/>
</dbReference>
<proteinExistence type="predicted"/>
<dbReference type="GO" id="GO:0015171">
    <property type="term" value="F:amino acid transmembrane transporter activity"/>
    <property type="evidence" value="ECO:0007669"/>
    <property type="project" value="TreeGrafter"/>
</dbReference>
<dbReference type="PANTHER" id="PTHR30086">
    <property type="entry name" value="ARGININE EXPORTER PROTEIN ARGO"/>
    <property type="match status" value="1"/>
</dbReference>
<feature type="transmembrane region" description="Helical" evidence="6">
    <location>
        <begin position="179"/>
        <end position="200"/>
    </location>
</feature>
<dbReference type="InterPro" id="IPR001123">
    <property type="entry name" value="LeuE-type"/>
</dbReference>
<keyword evidence="5 6" id="KW-0472">Membrane</keyword>
<dbReference type="PANTHER" id="PTHR30086:SF6">
    <property type="entry name" value="AMINO ACID EFFLUX PROTEIN YCGF-RELATED"/>
    <property type="match status" value="1"/>
</dbReference>
<keyword evidence="8" id="KW-1185">Reference proteome</keyword>
<evidence type="ECO:0000256" key="3">
    <source>
        <dbReference type="ARBA" id="ARBA00022692"/>
    </source>
</evidence>
<evidence type="ECO:0000256" key="4">
    <source>
        <dbReference type="ARBA" id="ARBA00022989"/>
    </source>
</evidence>
<evidence type="ECO:0000256" key="2">
    <source>
        <dbReference type="ARBA" id="ARBA00022475"/>
    </source>
</evidence>
<name>A0A1L3MX13_9BACI</name>
<keyword evidence="4 6" id="KW-1133">Transmembrane helix</keyword>
<comment type="subcellular location">
    <subcellularLocation>
        <location evidence="1">Cell membrane</location>
        <topology evidence="1">Multi-pass membrane protein</topology>
    </subcellularLocation>
</comment>
<keyword evidence="3 6" id="KW-0812">Transmembrane</keyword>
<dbReference type="AlphaFoldDB" id="A0A1L3MX13"/>
<dbReference type="GO" id="GO:0005886">
    <property type="term" value="C:plasma membrane"/>
    <property type="evidence" value="ECO:0007669"/>
    <property type="project" value="UniProtKB-SubCell"/>
</dbReference>
<evidence type="ECO:0000256" key="6">
    <source>
        <dbReference type="SAM" id="Phobius"/>
    </source>
</evidence>
<gene>
    <name evidence="7" type="ORF">A9C19_20505</name>
</gene>
<feature type="transmembrane region" description="Helical" evidence="6">
    <location>
        <begin position="111"/>
        <end position="134"/>
    </location>
</feature>
<reference evidence="7 8" key="1">
    <citation type="journal article" date="2016" name="Sci. Rep.">
        <title>Complete genome sequence and transcriptomic analysis of a novel marine strain Bacillus weihaiensis reveals the mechanism of brown algae degradation.</title>
        <authorList>
            <person name="Zhu Y."/>
            <person name="Chen P."/>
            <person name="Bao Y."/>
            <person name="Men Y."/>
            <person name="Zeng Y."/>
            <person name="Yang J."/>
            <person name="Sun J."/>
            <person name="Sun Y."/>
        </authorList>
    </citation>
    <scope>NUCLEOTIDE SEQUENCE [LARGE SCALE GENOMIC DNA]</scope>
    <source>
        <strain evidence="7 8">Alg07</strain>
    </source>
</reference>
<dbReference type="RefSeq" id="WP_072581655.1">
    <property type="nucleotide sequence ID" value="NZ_CP016020.1"/>
</dbReference>